<dbReference type="InterPro" id="IPR036165">
    <property type="entry name" value="YefM-like_sf"/>
</dbReference>
<dbReference type="AlphaFoldDB" id="A0A1H9SVA8"/>
<dbReference type="Gene3D" id="3.40.1620.10">
    <property type="entry name" value="YefM-like domain"/>
    <property type="match status" value="1"/>
</dbReference>
<sequence length="97" mass="10312">MTIATMNSRTFARDATAIKRAAMQGPVIITERGKPALAVLCIEEYYRLTGQTGGPSLLQAMQGIAAPEDVVLDLPERAGGAELLRRIPCLDDDGGVL</sequence>
<dbReference type="RefSeq" id="WP_177172936.1">
    <property type="nucleotide sequence ID" value="NZ_FOGD01000025.1"/>
</dbReference>
<organism evidence="2 3">
    <name type="scientific">Giesbergeria anulus</name>
    <dbReference type="NCBI Taxonomy" id="180197"/>
    <lineage>
        <taxon>Bacteria</taxon>
        <taxon>Pseudomonadati</taxon>
        <taxon>Pseudomonadota</taxon>
        <taxon>Betaproteobacteria</taxon>
        <taxon>Burkholderiales</taxon>
        <taxon>Comamonadaceae</taxon>
        <taxon>Giesbergeria</taxon>
    </lineage>
</organism>
<dbReference type="NCBIfam" id="TIGR01552">
    <property type="entry name" value="phd_fam"/>
    <property type="match status" value="1"/>
</dbReference>
<dbReference type="EMBL" id="FOGD01000025">
    <property type="protein sequence ID" value="SER88866.1"/>
    <property type="molecule type" value="Genomic_DNA"/>
</dbReference>
<evidence type="ECO:0000256" key="1">
    <source>
        <dbReference type="ARBA" id="ARBA00009981"/>
    </source>
</evidence>
<comment type="similarity">
    <text evidence="1">Belongs to the phD/YefM antitoxin family.</text>
</comment>
<keyword evidence="3" id="KW-1185">Reference proteome</keyword>
<evidence type="ECO:0000313" key="2">
    <source>
        <dbReference type="EMBL" id="SER88866.1"/>
    </source>
</evidence>
<evidence type="ECO:0000313" key="3">
    <source>
        <dbReference type="Proteomes" id="UP000199766"/>
    </source>
</evidence>
<gene>
    <name evidence="2" type="ORF">SAMN02982919_03232</name>
</gene>
<dbReference type="STRING" id="180197.SAMN02982919_03232"/>
<proteinExistence type="inferred from homology"/>
<dbReference type="Proteomes" id="UP000199766">
    <property type="component" value="Unassembled WGS sequence"/>
</dbReference>
<protein>
    <submittedName>
        <fullName evidence="2">Prevent-host-death family protein</fullName>
    </submittedName>
</protein>
<dbReference type="SUPFAM" id="SSF143120">
    <property type="entry name" value="YefM-like"/>
    <property type="match status" value="1"/>
</dbReference>
<accession>A0A1H9SVA8</accession>
<name>A0A1H9SVA8_9BURK</name>
<reference evidence="2 3" key="1">
    <citation type="submission" date="2016-10" db="EMBL/GenBank/DDBJ databases">
        <authorList>
            <person name="de Groot N.N."/>
        </authorList>
    </citation>
    <scope>NUCLEOTIDE SEQUENCE [LARGE SCALE GENOMIC DNA]</scope>
    <source>
        <strain evidence="2 3">ATCC 35958</strain>
    </source>
</reference>